<evidence type="ECO:0000313" key="3">
    <source>
        <dbReference type="Proteomes" id="UP000010556"/>
    </source>
</evidence>
<accession>L5LDB2</accession>
<feature type="region of interest" description="Disordered" evidence="1">
    <location>
        <begin position="271"/>
        <end position="364"/>
    </location>
</feature>
<dbReference type="PANTHER" id="PTHR14389">
    <property type="entry name" value="SI:CH1073-475A24.1"/>
    <property type="match status" value="1"/>
</dbReference>
<dbReference type="GO" id="GO:0000785">
    <property type="term" value="C:chromatin"/>
    <property type="evidence" value="ECO:0007669"/>
    <property type="project" value="TreeGrafter"/>
</dbReference>
<feature type="compositionally biased region" description="Polar residues" evidence="1">
    <location>
        <begin position="320"/>
        <end position="336"/>
    </location>
</feature>
<dbReference type="GO" id="GO:0006260">
    <property type="term" value="P:DNA replication"/>
    <property type="evidence" value="ECO:0007669"/>
    <property type="project" value="TreeGrafter"/>
</dbReference>
<reference evidence="3" key="1">
    <citation type="journal article" date="2013" name="Science">
        <title>Comparative analysis of bat genomes provides insight into the evolution of flight and immunity.</title>
        <authorList>
            <person name="Zhang G."/>
            <person name="Cowled C."/>
            <person name="Shi Z."/>
            <person name="Huang Z."/>
            <person name="Bishop-Lilly K.A."/>
            <person name="Fang X."/>
            <person name="Wynne J.W."/>
            <person name="Xiong Z."/>
            <person name="Baker M.L."/>
            <person name="Zhao W."/>
            <person name="Tachedjian M."/>
            <person name="Zhu Y."/>
            <person name="Zhou P."/>
            <person name="Jiang X."/>
            <person name="Ng J."/>
            <person name="Yang L."/>
            <person name="Wu L."/>
            <person name="Xiao J."/>
            <person name="Feng Y."/>
            <person name="Chen Y."/>
            <person name="Sun X."/>
            <person name="Zhang Y."/>
            <person name="Marsh G.A."/>
            <person name="Crameri G."/>
            <person name="Broder C.C."/>
            <person name="Frey K.G."/>
            <person name="Wang L.F."/>
            <person name="Wang J."/>
        </authorList>
    </citation>
    <scope>NUCLEOTIDE SEQUENCE [LARGE SCALE GENOMIC DNA]</scope>
</reference>
<dbReference type="eggNOG" id="ENOG502QTFX">
    <property type="taxonomic scope" value="Eukaryota"/>
</dbReference>
<name>L5LDB2_MYODS</name>
<dbReference type="AlphaFoldDB" id="L5LDB2"/>
<dbReference type="Proteomes" id="UP000010556">
    <property type="component" value="Unassembled WGS sequence"/>
</dbReference>
<dbReference type="EMBL" id="KB113170">
    <property type="protein sequence ID" value="ELK23980.1"/>
    <property type="molecule type" value="Genomic_DNA"/>
</dbReference>
<organism evidence="2 3">
    <name type="scientific">Myotis davidii</name>
    <name type="common">David's myotis</name>
    <dbReference type="NCBI Taxonomy" id="225400"/>
    <lineage>
        <taxon>Eukaryota</taxon>
        <taxon>Metazoa</taxon>
        <taxon>Chordata</taxon>
        <taxon>Craniata</taxon>
        <taxon>Vertebrata</taxon>
        <taxon>Euteleostomi</taxon>
        <taxon>Mammalia</taxon>
        <taxon>Eutheria</taxon>
        <taxon>Laurasiatheria</taxon>
        <taxon>Chiroptera</taxon>
        <taxon>Yangochiroptera</taxon>
        <taxon>Vespertilionidae</taxon>
        <taxon>Myotis</taxon>
    </lineage>
</organism>
<sequence>MNPVKREENTSLSATEYDQSTRPEVSQDTNMEQTCVGTPVDHSPPDNRECSSTSKLKCEVNGFEAFLKTQNPNWRISEKCCFTFTLNESSRKSDRSVFTASGELNDNIYSALTANDDFCQRMGKNMDIFVYEDKTIEGYVNLGMPLKCLPKDSHFTIWVVRRKNMKETDQILRQCENPDTECILFHIEAIGEIIKKIVKINELHEKATTLCVYAPKGETVKEALCKDGRFRVDLDQREWELKEGCKNIYGKQTKVEHVSGKTLKMNIYKKPSVKSTPTKIKQKNKSATHEISPQNQNQIWEPEIDGETEDVEHSQEKVSPPQSLRHNSSKITSHYQKNYKRKNREQKPHLAPCKALSNHLLGDA</sequence>
<proteinExistence type="predicted"/>
<feature type="compositionally biased region" description="Polar residues" evidence="1">
    <location>
        <begin position="10"/>
        <end position="36"/>
    </location>
</feature>
<feature type="compositionally biased region" description="Polar residues" evidence="1">
    <location>
        <begin position="289"/>
        <end position="299"/>
    </location>
</feature>
<dbReference type="GO" id="GO:0005634">
    <property type="term" value="C:nucleus"/>
    <property type="evidence" value="ECO:0007669"/>
    <property type="project" value="TreeGrafter"/>
</dbReference>
<dbReference type="PANTHER" id="PTHR14389:SF4">
    <property type="entry name" value="SERINE PROTEASE FAM111B"/>
    <property type="match status" value="1"/>
</dbReference>
<gene>
    <name evidence="2" type="ORF">MDA_GLEAN10006142</name>
</gene>
<evidence type="ECO:0000313" key="2">
    <source>
        <dbReference type="EMBL" id="ELK23980.1"/>
    </source>
</evidence>
<evidence type="ECO:0000256" key="1">
    <source>
        <dbReference type="SAM" id="MobiDB-lite"/>
    </source>
</evidence>
<protein>
    <submittedName>
        <fullName evidence="2">Protein FAM111B</fullName>
    </submittedName>
</protein>
<keyword evidence="3" id="KW-1185">Reference proteome</keyword>
<feature type="region of interest" description="Disordered" evidence="1">
    <location>
        <begin position="1"/>
        <end position="51"/>
    </location>
</feature>